<name>A0A5J4YGC9_PORPP</name>
<reference evidence="2" key="2">
    <citation type="submission" date="2019-09" db="EMBL/GenBank/DDBJ databases">
        <title>Expansion of phycobilisome linker gene families in mesophilic red algae.</title>
        <authorList>
            <person name="Lee J."/>
        </authorList>
    </citation>
    <scope>NUCLEOTIDE SEQUENCE [LARGE SCALE GENOMIC DNA]</scope>
    <source>
        <strain evidence="2">CCMP 1328</strain>
        <tissue evidence="2">Unicellular</tissue>
    </source>
</reference>
<dbReference type="Proteomes" id="UP000324585">
    <property type="component" value="Unassembled WGS sequence"/>
</dbReference>
<dbReference type="PANTHER" id="PTHR15629">
    <property type="entry name" value="SH3YL1 PROTEIN"/>
    <property type="match status" value="1"/>
</dbReference>
<dbReference type="GO" id="GO:0035091">
    <property type="term" value="F:phosphatidylinositol binding"/>
    <property type="evidence" value="ECO:0007669"/>
    <property type="project" value="TreeGrafter"/>
</dbReference>
<evidence type="ECO:0000313" key="3">
    <source>
        <dbReference type="EMBL" id="KAA8492308.1"/>
    </source>
</evidence>
<accession>A0A5J4YGC9</accession>
<evidence type="ECO:0000313" key="4">
    <source>
        <dbReference type="Proteomes" id="UP000324585"/>
    </source>
</evidence>
<protein>
    <recommendedName>
        <fullName evidence="1">Ysc84 actin-binding domain-containing protein</fullName>
    </recommendedName>
</protein>
<dbReference type="Pfam" id="PF04366">
    <property type="entry name" value="Ysc84"/>
    <property type="match status" value="1"/>
</dbReference>
<dbReference type="EMBL" id="VRMN01000010">
    <property type="protein sequence ID" value="KAA8492308.1"/>
    <property type="molecule type" value="Genomic_DNA"/>
</dbReference>
<evidence type="ECO:0000313" key="2">
    <source>
        <dbReference type="EMBL" id="KAA8490328.1"/>
    </source>
</evidence>
<proteinExistence type="predicted"/>
<keyword evidence="4" id="KW-1185">Reference proteome</keyword>
<dbReference type="InterPro" id="IPR051702">
    <property type="entry name" value="SH3_domain_YSC84-like"/>
</dbReference>
<dbReference type="PANTHER" id="PTHR15629:SF2">
    <property type="entry name" value="SH3 DOMAIN-CONTAINING YSC84-LIKE PROTEIN 1"/>
    <property type="match status" value="1"/>
</dbReference>
<gene>
    <name evidence="3" type="ORF">FVE85_3746</name>
    <name evidence="2" type="ORF">FVE85_8938</name>
</gene>
<dbReference type="EMBL" id="VRMN01000033">
    <property type="protein sequence ID" value="KAA8490328.1"/>
    <property type="molecule type" value="Genomic_DNA"/>
</dbReference>
<reference evidence="4" key="1">
    <citation type="journal article" date="2019" name="Nat. Commun.">
        <title>Expansion of phycobilisome linker gene families in mesophilic red algae.</title>
        <authorList>
            <person name="Lee J."/>
            <person name="Kim D."/>
            <person name="Bhattacharya D."/>
            <person name="Yoon H.S."/>
        </authorList>
    </citation>
    <scope>NUCLEOTIDE SEQUENCE [LARGE SCALE GENOMIC DNA]</scope>
    <source>
        <strain evidence="4">CCMP 1328</strain>
    </source>
</reference>
<dbReference type="CDD" id="cd11524">
    <property type="entry name" value="SYLF"/>
    <property type="match status" value="1"/>
</dbReference>
<feature type="domain" description="Ysc84 actin-binding" evidence="1">
    <location>
        <begin position="96"/>
        <end position="223"/>
    </location>
</feature>
<comment type="caution">
    <text evidence="2">The sequence shown here is derived from an EMBL/GenBank/DDBJ whole genome shotgun (WGS) entry which is preliminary data.</text>
</comment>
<evidence type="ECO:0000259" key="1">
    <source>
        <dbReference type="Pfam" id="PF04366"/>
    </source>
</evidence>
<dbReference type="AlphaFoldDB" id="A0A5J4YGC9"/>
<sequence>MTVQVRMGFEALKKEVSQAYVVLSHGVPAEHVGGNAKPVRVPEKYFHDCYGVVIFVEHELALVVGAAYGSGLIIKKINKGTPQESWSAPVPFTITGAKVGASAGYAKSEFILFLTTPEQIASFEKHAQLDLLASATGTADSDEHMTDGMAGRLEVKIGGAGVGRGVLFGNSTGAMVSAAVGTSVLVQDHEKTERAYGRGAKPDKVLSGELGLEVAYADPIMAAVYNQMVYKKDSTPSSLMSLFTLLAIQKFPPRATLCIRKSPPPRDGSLGCRNTNSSVW</sequence>
<dbReference type="OrthoDB" id="443981at2759"/>
<organism evidence="2 4">
    <name type="scientific">Porphyridium purpureum</name>
    <name type="common">Red alga</name>
    <name type="synonym">Porphyridium cruentum</name>
    <dbReference type="NCBI Taxonomy" id="35688"/>
    <lineage>
        <taxon>Eukaryota</taxon>
        <taxon>Rhodophyta</taxon>
        <taxon>Bangiophyceae</taxon>
        <taxon>Porphyridiales</taxon>
        <taxon>Porphyridiaceae</taxon>
        <taxon>Porphyridium</taxon>
    </lineage>
</organism>
<dbReference type="InterPro" id="IPR007461">
    <property type="entry name" value="Ysc84_actin-binding"/>
</dbReference>